<dbReference type="CDD" id="cd18564">
    <property type="entry name" value="ABC_6TM_exporter_like"/>
    <property type="match status" value="1"/>
</dbReference>
<organism evidence="11 12">
    <name type="scientific">Pseudonocardia alaniniphila</name>
    <dbReference type="NCBI Taxonomy" id="75291"/>
    <lineage>
        <taxon>Bacteria</taxon>
        <taxon>Bacillati</taxon>
        <taxon>Actinomycetota</taxon>
        <taxon>Actinomycetes</taxon>
        <taxon>Pseudonocardiales</taxon>
        <taxon>Pseudonocardiaceae</taxon>
        <taxon>Pseudonocardia</taxon>
    </lineage>
</organism>
<evidence type="ECO:0000256" key="6">
    <source>
        <dbReference type="ARBA" id="ARBA00023136"/>
    </source>
</evidence>
<dbReference type="EMBL" id="JAKXMK010000004">
    <property type="protein sequence ID" value="MCH6165357.1"/>
    <property type="molecule type" value="Genomic_DNA"/>
</dbReference>
<dbReference type="SUPFAM" id="SSF90123">
    <property type="entry name" value="ABC transporter transmembrane region"/>
    <property type="match status" value="1"/>
</dbReference>
<evidence type="ECO:0000313" key="11">
    <source>
        <dbReference type="EMBL" id="MCH6165357.1"/>
    </source>
</evidence>
<dbReference type="Gene3D" id="3.40.50.300">
    <property type="entry name" value="P-loop containing nucleotide triphosphate hydrolases"/>
    <property type="match status" value="1"/>
</dbReference>
<evidence type="ECO:0000256" key="8">
    <source>
        <dbReference type="SAM" id="Phobius"/>
    </source>
</evidence>
<dbReference type="InterPro" id="IPR036640">
    <property type="entry name" value="ABC1_TM_sf"/>
</dbReference>
<comment type="subcellular location">
    <subcellularLocation>
        <location evidence="1">Cell membrane</location>
        <topology evidence="1">Multi-pass membrane protein</topology>
    </subcellularLocation>
</comment>
<feature type="domain" description="ABC transmembrane type-1" evidence="10">
    <location>
        <begin position="57"/>
        <end position="339"/>
    </location>
</feature>
<proteinExistence type="predicted"/>
<keyword evidence="12" id="KW-1185">Reference proteome</keyword>
<keyword evidence="6 8" id="KW-0472">Membrane</keyword>
<keyword evidence="4 11" id="KW-0067">ATP-binding</keyword>
<dbReference type="InterPro" id="IPR003593">
    <property type="entry name" value="AAA+_ATPase"/>
</dbReference>
<dbReference type="Pfam" id="PF00664">
    <property type="entry name" value="ABC_membrane"/>
    <property type="match status" value="1"/>
</dbReference>
<dbReference type="SMART" id="SM00382">
    <property type="entry name" value="AAA"/>
    <property type="match status" value="1"/>
</dbReference>
<evidence type="ECO:0000259" key="9">
    <source>
        <dbReference type="PROSITE" id="PS50893"/>
    </source>
</evidence>
<evidence type="ECO:0000256" key="3">
    <source>
        <dbReference type="ARBA" id="ARBA00022741"/>
    </source>
</evidence>
<dbReference type="Gene3D" id="1.20.1560.10">
    <property type="entry name" value="ABC transporter type 1, transmembrane domain"/>
    <property type="match status" value="1"/>
</dbReference>
<dbReference type="InterPro" id="IPR003439">
    <property type="entry name" value="ABC_transporter-like_ATP-bd"/>
</dbReference>
<protein>
    <submittedName>
        <fullName evidence="11">ABC transporter ATP-binding protein/permease</fullName>
    </submittedName>
</protein>
<accession>A0ABS9TA12</accession>
<gene>
    <name evidence="11" type="ORF">MMF94_06670</name>
</gene>
<evidence type="ECO:0000259" key="10">
    <source>
        <dbReference type="PROSITE" id="PS50929"/>
    </source>
</evidence>
<dbReference type="InterPro" id="IPR027417">
    <property type="entry name" value="P-loop_NTPase"/>
</dbReference>
<keyword evidence="3" id="KW-0547">Nucleotide-binding</keyword>
<dbReference type="PROSITE" id="PS00211">
    <property type="entry name" value="ABC_TRANSPORTER_1"/>
    <property type="match status" value="1"/>
</dbReference>
<dbReference type="Proteomes" id="UP001299970">
    <property type="component" value="Unassembled WGS sequence"/>
</dbReference>
<dbReference type="PROSITE" id="PS50893">
    <property type="entry name" value="ABC_TRANSPORTER_2"/>
    <property type="match status" value="1"/>
</dbReference>
<feature type="region of interest" description="Disordered" evidence="7">
    <location>
        <begin position="611"/>
        <end position="637"/>
    </location>
</feature>
<feature type="transmembrane region" description="Helical" evidence="8">
    <location>
        <begin position="97"/>
        <end position="122"/>
    </location>
</feature>
<dbReference type="Pfam" id="PF00005">
    <property type="entry name" value="ABC_tran"/>
    <property type="match status" value="1"/>
</dbReference>
<evidence type="ECO:0000256" key="5">
    <source>
        <dbReference type="ARBA" id="ARBA00022989"/>
    </source>
</evidence>
<feature type="domain" description="ABC transporter" evidence="9">
    <location>
        <begin position="373"/>
        <end position="608"/>
    </location>
</feature>
<dbReference type="GO" id="GO:0005524">
    <property type="term" value="F:ATP binding"/>
    <property type="evidence" value="ECO:0007669"/>
    <property type="project" value="UniProtKB-KW"/>
</dbReference>
<dbReference type="PANTHER" id="PTHR43394">
    <property type="entry name" value="ATP-DEPENDENT PERMEASE MDL1, MITOCHONDRIAL"/>
    <property type="match status" value="1"/>
</dbReference>
<keyword evidence="5 8" id="KW-1133">Transmembrane helix</keyword>
<feature type="transmembrane region" description="Helical" evidence="8">
    <location>
        <begin position="196"/>
        <end position="215"/>
    </location>
</feature>
<dbReference type="InterPro" id="IPR017871">
    <property type="entry name" value="ABC_transporter-like_CS"/>
</dbReference>
<dbReference type="PANTHER" id="PTHR43394:SF1">
    <property type="entry name" value="ATP-BINDING CASSETTE SUB-FAMILY B MEMBER 10, MITOCHONDRIAL"/>
    <property type="match status" value="1"/>
</dbReference>
<evidence type="ECO:0000256" key="4">
    <source>
        <dbReference type="ARBA" id="ARBA00022840"/>
    </source>
</evidence>
<sequence length="637" mass="70017">MSARHAKHASDTPTTRLTTVTDLLVASDLRPEAPGMSLTNIFRRFWPETRPFRGRVWLSLLFVVVGPLLSAATIYLLKILIDDVLQPHDFHLFPEVAGAYLVLTVVGGVISFFDEYLAAYIGERLIFNLRSKVFGHLHRQSSAFFDRNELGDILSRLTGDITAIELLILSGLGTALTYVFELAFFVAALFYLDWRLAIASLIAAPGFLLIARSFSSRIKSASGEKRRKTGSITSVAEESFSNASLVRAYDRWDDEQHRFDKENLASFRAQMRATRLQALFSPLTDLLEVVGVLLVVGFAVWELSNNNITLGGVLAFVAYLTQLYGPIQGIGNLTNELFSASAGAERVIELLDLKPAVDEPAEPEPLERAAGELRVSNLSFHYPDTDKPALSDIDFTVEQGQRIALVGPSGAGKSTLAKLILRFFDPDSGSITLDGHNLRDLALADLKRNVTPVLQETLVFDGTIRDNILWGRPDATEEEVIEAATAADANSFINQLPKGYDTRIGQRGRLLSGGQRQRIAIARAMIRNPPVLLLDEPTTGLDAESTRRILVPLRRLMAGRTTIVISHNLLTVTDADRILYLEKGRITAAGTHTELLTTSPGYAELYRLHAAPAKPRPTPRPRESPEANGAVLSSKPS</sequence>
<dbReference type="InterPro" id="IPR011527">
    <property type="entry name" value="ABC1_TM_dom"/>
</dbReference>
<dbReference type="InterPro" id="IPR039421">
    <property type="entry name" value="Type_1_exporter"/>
</dbReference>
<evidence type="ECO:0000313" key="12">
    <source>
        <dbReference type="Proteomes" id="UP001299970"/>
    </source>
</evidence>
<name>A0ABS9TA12_9PSEU</name>
<feature type="transmembrane region" description="Helical" evidence="8">
    <location>
        <begin position="166"/>
        <end position="190"/>
    </location>
</feature>
<keyword evidence="2 8" id="KW-0812">Transmembrane</keyword>
<dbReference type="PROSITE" id="PS50929">
    <property type="entry name" value="ABC_TM1F"/>
    <property type="match status" value="1"/>
</dbReference>
<feature type="transmembrane region" description="Helical" evidence="8">
    <location>
        <begin position="56"/>
        <end position="77"/>
    </location>
</feature>
<evidence type="ECO:0000256" key="7">
    <source>
        <dbReference type="SAM" id="MobiDB-lite"/>
    </source>
</evidence>
<comment type="caution">
    <text evidence="11">The sequence shown here is derived from an EMBL/GenBank/DDBJ whole genome shotgun (WGS) entry which is preliminary data.</text>
</comment>
<dbReference type="SUPFAM" id="SSF52540">
    <property type="entry name" value="P-loop containing nucleoside triphosphate hydrolases"/>
    <property type="match status" value="1"/>
</dbReference>
<evidence type="ECO:0000256" key="2">
    <source>
        <dbReference type="ARBA" id="ARBA00022692"/>
    </source>
</evidence>
<evidence type="ECO:0000256" key="1">
    <source>
        <dbReference type="ARBA" id="ARBA00004651"/>
    </source>
</evidence>
<reference evidence="11 12" key="1">
    <citation type="submission" date="2022-03" db="EMBL/GenBank/DDBJ databases">
        <title>Pseudonocardia alaer sp. nov., a novel actinomycete isolated from reed forest soil.</title>
        <authorList>
            <person name="Wang L."/>
        </authorList>
    </citation>
    <scope>NUCLEOTIDE SEQUENCE [LARGE SCALE GENOMIC DNA]</scope>
    <source>
        <strain evidence="11 12">Y-16303</strain>
    </source>
</reference>
<dbReference type="RefSeq" id="WP_241035377.1">
    <property type="nucleotide sequence ID" value="NZ_BAAAJF010000023.1"/>
</dbReference>
<feature type="transmembrane region" description="Helical" evidence="8">
    <location>
        <begin position="278"/>
        <end position="301"/>
    </location>
</feature>